<protein>
    <submittedName>
        <fullName evidence="1">Uncharacterized protein</fullName>
    </submittedName>
</protein>
<evidence type="ECO:0000313" key="2">
    <source>
        <dbReference type="Proteomes" id="UP001456344"/>
    </source>
</evidence>
<sequence>MANNRFEWTVTGSKSTQGGVRRTAAEAWAIAGKRAAGHLKSTIDSATISVSGETISVTKNTLAREIAAKVKASK</sequence>
<evidence type="ECO:0000313" key="1">
    <source>
        <dbReference type="EMBL" id="WYW17339.1"/>
    </source>
</evidence>
<dbReference type="Proteomes" id="UP001456344">
    <property type="component" value="Chromosome"/>
</dbReference>
<name>A0ACD5BDH7_9PSEU</name>
<keyword evidence="2" id="KW-1185">Reference proteome</keyword>
<accession>A0ACD5BDH7</accession>
<reference evidence="1" key="1">
    <citation type="submission" date="2023-10" db="EMBL/GenBank/DDBJ databases">
        <title>Whole genome sequencing of actinobacterial strain Amycolatopsis sp. (BCA-696) identifies the underlying plant growth-promoting genes.</title>
        <authorList>
            <person name="Gandham P."/>
            <person name="Vadla N."/>
            <person name="Saji A."/>
            <person name="Srinivas V."/>
            <person name="Ruperao P."/>
            <person name="Selvanayagam S."/>
            <person name="Saxena R.K."/>
            <person name="Rathore A."/>
            <person name="Gopalakrishnan S."/>
            <person name="Thakur V."/>
        </authorList>
    </citation>
    <scope>NUCLEOTIDE SEQUENCE</scope>
    <source>
        <strain evidence="1">BCA-696</strain>
    </source>
</reference>
<organism evidence="1 2">
    <name type="scientific">Amycolatopsis coloradensis</name>
    <dbReference type="NCBI Taxonomy" id="76021"/>
    <lineage>
        <taxon>Bacteria</taxon>
        <taxon>Bacillati</taxon>
        <taxon>Actinomycetota</taxon>
        <taxon>Actinomycetes</taxon>
        <taxon>Pseudonocardiales</taxon>
        <taxon>Pseudonocardiaceae</taxon>
        <taxon>Amycolatopsis</taxon>
    </lineage>
</organism>
<proteinExistence type="predicted"/>
<gene>
    <name evidence="1" type="ORF">LCL61_17460</name>
</gene>
<dbReference type="EMBL" id="CP150484">
    <property type="protein sequence ID" value="WYW17339.1"/>
    <property type="molecule type" value="Genomic_DNA"/>
</dbReference>